<dbReference type="Pfam" id="PF14023">
    <property type="entry name" value="Bestrophin-like"/>
    <property type="match status" value="1"/>
</dbReference>
<feature type="transmembrane region" description="Helical" evidence="1">
    <location>
        <begin position="199"/>
        <end position="219"/>
    </location>
</feature>
<keyword evidence="1" id="KW-1133">Transmembrane helix</keyword>
<evidence type="ECO:0000256" key="1">
    <source>
        <dbReference type="SAM" id="Phobius"/>
    </source>
</evidence>
<evidence type="ECO:0000313" key="2">
    <source>
        <dbReference type="EMBL" id="QDG53841.1"/>
    </source>
</evidence>
<feature type="transmembrane region" description="Helical" evidence="1">
    <location>
        <begin position="226"/>
        <end position="244"/>
    </location>
</feature>
<sequence>MSTGENMLRDFLALESNWWVFFVLTFVVFLAMVEVGYRFGRWRRKRQADPAEQKSQTGTVLAALLALLGFLLAISFGVAADRFGERKALVLQEANAIGTTFLRTDFLDEPHRTTVRQLLRGYTASRIQYVRQGDFTDLDAALEGAAQVHDELWQVADVVAEQNPRSVPVGLFIDSLNEVIDLHEERVTVAFRYRVPPSLLWTLYLVSVLAMGTMGLHFGLSGTRSLAATVALIVSFAAILLLIVDLDSPTQRLFDVSQDPLVDTLKTMEEARAREPPVGGGPVEE</sequence>
<evidence type="ECO:0008006" key="4">
    <source>
        <dbReference type="Google" id="ProtNLM"/>
    </source>
</evidence>
<proteinExistence type="predicted"/>
<dbReference type="EMBL" id="CP041186">
    <property type="protein sequence ID" value="QDG53841.1"/>
    <property type="molecule type" value="Genomic_DNA"/>
</dbReference>
<protein>
    <recommendedName>
        <fullName evidence="4">DUF4239 domain-containing protein</fullName>
    </recommendedName>
</protein>
<accession>A0A5B8YAN6</accession>
<reference evidence="2 3" key="1">
    <citation type="submission" date="2019-06" db="EMBL/GenBank/DDBJ databases">
        <title>Persicimonas caeni gen. nov., sp. nov., a predatory bacterium isolated from solar saltern.</title>
        <authorList>
            <person name="Wang S."/>
        </authorList>
    </citation>
    <scope>NUCLEOTIDE SEQUENCE [LARGE SCALE GENOMIC DNA]</scope>
    <source>
        <strain evidence="2 3">YN101</strain>
    </source>
</reference>
<feature type="transmembrane region" description="Helical" evidence="1">
    <location>
        <begin position="58"/>
        <end position="80"/>
    </location>
</feature>
<dbReference type="OrthoDB" id="272864at2"/>
<keyword evidence="3" id="KW-1185">Reference proteome</keyword>
<accession>A0A4Y6PZU5</accession>
<evidence type="ECO:0000313" key="3">
    <source>
        <dbReference type="Proteomes" id="UP000315995"/>
    </source>
</evidence>
<name>A0A4Y6PZU5_PERCE</name>
<dbReference type="AlphaFoldDB" id="A0A4Y6PZU5"/>
<dbReference type="Proteomes" id="UP000315995">
    <property type="component" value="Chromosome"/>
</dbReference>
<keyword evidence="1" id="KW-0812">Transmembrane</keyword>
<organism evidence="2 3">
    <name type="scientific">Persicimonas caeni</name>
    <dbReference type="NCBI Taxonomy" id="2292766"/>
    <lineage>
        <taxon>Bacteria</taxon>
        <taxon>Deltaproteobacteria</taxon>
        <taxon>Bradymonadales</taxon>
        <taxon>Bradymonadaceae</taxon>
        <taxon>Persicimonas</taxon>
    </lineage>
</organism>
<keyword evidence="1" id="KW-0472">Membrane</keyword>
<gene>
    <name evidence="2" type="ORF">FIV42_24775</name>
</gene>
<feature type="transmembrane region" description="Helical" evidence="1">
    <location>
        <begin position="18"/>
        <end position="37"/>
    </location>
</feature>
<dbReference type="RefSeq" id="WP_141200295.1">
    <property type="nucleotide sequence ID" value="NZ_CP041186.1"/>
</dbReference>
<dbReference type="InterPro" id="IPR025333">
    <property type="entry name" value="DUF4239"/>
</dbReference>